<keyword evidence="2" id="KW-1185">Reference proteome</keyword>
<name>A0A0R3R897_9BILA</name>
<dbReference type="STRING" id="42155.A0A0R3R897"/>
<sequence>MFHKSDKFIRNGQYVAKTLLESGRNSECFYRYIKRDHHQSFAEWLHRKNASHYTPIAPIYQQSLLNLQLNALKDGEQVSHGVADCETPELPAITPEAPLRERALCYFEYFLNYNPLVRHFHLFIRKTDCNANLKIYIRNVSSEDC</sequence>
<dbReference type="EMBL" id="UZAG01020960">
    <property type="protein sequence ID" value="VDO48513.1"/>
    <property type="molecule type" value="Genomic_DNA"/>
</dbReference>
<dbReference type="AlphaFoldDB" id="A0A0R3R897"/>
<evidence type="ECO:0000313" key="1">
    <source>
        <dbReference type="EMBL" id="VDO48513.1"/>
    </source>
</evidence>
<evidence type="ECO:0000313" key="2">
    <source>
        <dbReference type="Proteomes" id="UP000280834"/>
    </source>
</evidence>
<evidence type="ECO:0000313" key="3">
    <source>
        <dbReference type="WBParaSite" id="BTMF_0001625301-mRNA-1"/>
    </source>
</evidence>
<accession>A0A0R3R897</accession>
<dbReference type="Proteomes" id="UP000280834">
    <property type="component" value="Unassembled WGS sequence"/>
</dbReference>
<reference evidence="3" key="1">
    <citation type="submission" date="2017-02" db="UniProtKB">
        <authorList>
            <consortium name="WormBaseParasite"/>
        </authorList>
    </citation>
    <scope>IDENTIFICATION</scope>
</reference>
<protein>
    <submittedName>
        <fullName evidence="3">DNA primase</fullName>
    </submittedName>
</protein>
<dbReference type="WBParaSite" id="BTMF_0001625301-mRNA-1">
    <property type="protein sequence ID" value="BTMF_0001625301-mRNA-1"/>
    <property type="gene ID" value="BTMF_0001625301"/>
</dbReference>
<proteinExistence type="predicted"/>
<organism evidence="3">
    <name type="scientific">Brugia timori</name>
    <dbReference type="NCBI Taxonomy" id="42155"/>
    <lineage>
        <taxon>Eukaryota</taxon>
        <taxon>Metazoa</taxon>
        <taxon>Ecdysozoa</taxon>
        <taxon>Nematoda</taxon>
        <taxon>Chromadorea</taxon>
        <taxon>Rhabditida</taxon>
        <taxon>Spirurina</taxon>
        <taxon>Spiruromorpha</taxon>
        <taxon>Filarioidea</taxon>
        <taxon>Onchocercidae</taxon>
        <taxon>Brugia</taxon>
    </lineage>
</organism>
<gene>
    <name evidence="1" type="ORF">BTMF_LOCUS14232</name>
</gene>
<reference evidence="1 2" key="2">
    <citation type="submission" date="2018-11" db="EMBL/GenBank/DDBJ databases">
        <authorList>
            <consortium name="Pathogen Informatics"/>
        </authorList>
    </citation>
    <scope>NUCLEOTIDE SEQUENCE [LARGE SCALE GENOMIC DNA]</scope>
</reference>